<dbReference type="Proteomes" id="UP000660745">
    <property type="component" value="Unassembled WGS sequence"/>
</dbReference>
<dbReference type="EMBL" id="BMNK01000030">
    <property type="protein sequence ID" value="GGP18422.1"/>
    <property type="molecule type" value="Genomic_DNA"/>
</dbReference>
<accession>A0A918AFX9</accession>
<evidence type="ECO:0000256" key="1">
    <source>
        <dbReference type="SAM" id="MobiDB-lite"/>
    </source>
</evidence>
<proteinExistence type="predicted"/>
<comment type="caution">
    <text evidence="2">The sequence shown here is derived from an EMBL/GenBank/DDBJ whole genome shotgun (WGS) entry which is preliminary data.</text>
</comment>
<gene>
    <name evidence="2" type="ORF">GCM10012278_90540</name>
</gene>
<protein>
    <submittedName>
        <fullName evidence="2">Uncharacterized protein</fullName>
    </submittedName>
</protein>
<feature type="region of interest" description="Disordered" evidence="1">
    <location>
        <begin position="1"/>
        <end position="32"/>
    </location>
</feature>
<reference evidence="2" key="1">
    <citation type="journal article" date="2014" name="Int. J. Syst. Evol. Microbiol.">
        <title>Complete genome sequence of Corynebacterium casei LMG S-19264T (=DSM 44701T), isolated from a smear-ripened cheese.</title>
        <authorList>
            <consortium name="US DOE Joint Genome Institute (JGI-PGF)"/>
            <person name="Walter F."/>
            <person name="Albersmeier A."/>
            <person name="Kalinowski J."/>
            <person name="Ruckert C."/>
        </authorList>
    </citation>
    <scope>NUCLEOTIDE SEQUENCE</scope>
    <source>
        <strain evidence="2">CGMCC 4.7430</strain>
    </source>
</reference>
<evidence type="ECO:0000313" key="2">
    <source>
        <dbReference type="EMBL" id="GGP18422.1"/>
    </source>
</evidence>
<organism evidence="2 3">
    <name type="scientific">Nonomuraea glycinis</name>
    <dbReference type="NCBI Taxonomy" id="2047744"/>
    <lineage>
        <taxon>Bacteria</taxon>
        <taxon>Bacillati</taxon>
        <taxon>Actinomycetota</taxon>
        <taxon>Actinomycetes</taxon>
        <taxon>Streptosporangiales</taxon>
        <taxon>Streptosporangiaceae</taxon>
        <taxon>Nonomuraea</taxon>
    </lineage>
</organism>
<sequence length="97" mass="11156">MDMTPPKRARDFHGTHAAGPRQPSQLVEWSPPAPRTDRIRVRDHTCSCRFPTYELCTAAGLSFVRRTTSDKTITESPWLPSREAQQLWQKILHGQAW</sequence>
<dbReference type="AlphaFoldDB" id="A0A918AFX9"/>
<evidence type="ECO:0000313" key="3">
    <source>
        <dbReference type="Proteomes" id="UP000660745"/>
    </source>
</evidence>
<name>A0A918AFX9_9ACTN</name>
<keyword evidence="3" id="KW-1185">Reference proteome</keyword>
<reference evidence="2" key="2">
    <citation type="submission" date="2020-09" db="EMBL/GenBank/DDBJ databases">
        <authorList>
            <person name="Sun Q."/>
            <person name="Zhou Y."/>
        </authorList>
    </citation>
    <scope>NUCLEOTIDE SEQUENCE</scope>
    <source>
        <strain evidence="2">CGMCC 4.7430</strain>
    </source>
</reference>